<dbReference type="InterPro" id="IPR022998">
    <property type="entry name" value="ThiamineP_synth_TenI"/>
</dbReference>
<accession>A0A285PGC1</accession>
<dbReference type="AlphaFoldDB" id="A0A285PGC1"/>
<dbReference type="InterPro" id="IPR036206">
    <property type="entry name" value="ThiamineP_synth_sf"/>
</dbReference>
<evidence type="ECO:0000313" key="2">
    <source>
        <dbReference type="EMBL" id="SNZ18931.1"/>
    </source>
</evidence>
<dbReference type="Pfam" id="PF02581">
    <property type="entry name" value="TMP-TENI"/>
    <property type="match status" value="1"/>
</dbReference>
<proteinExistence type="predicted"/>
<protein>
    <submittedName>
        <fullName evidence="2">Thiamine-phosphate diphosphorylase</fullName>
    </submittedName>
</protein>
<dbReference type="Gene3D" id="3.20.20.70">
    <property type="entry name" value="Aldolase class I"/>
    <property type="match status" value="1"/>
</dbReference>
<dbReference type="OrthoDB" id="7159061at2"/>
<keyword evidence="3" id="KW-1185">Reference proteome</keyword>
<dbReference type="InterPro" id="IPR013785">
    <property type="entry name" value="Aldolase_TIM"/>
</dbReference>
<gene>
    <name evidence="2" type="ORF">SAMN06265368_2008</name>
</gene>
<dbReference type="CDD" id="cd00564">
    <property type="entry name" value="TMP_TenI"/>
    <property type="match status" value="1"/>
</dbReference>
<dbReference type="SUPFAM" id="SSF51391">
    <property type="entry name" value="Thiamin phosphate synthase"/>
    <property type="match status" value="1"/>
</dbReference>
<evidence type="ECO:0000259" key="1">
    <source>
        <dbReference type="Pfam" id="PF02581"/>
    </source>
</evidence>
<dbReference type="RefSeq" id="WP_097153326.1">
    <property type="nucleotide sequence ID" value="NZ_OBEL01000002.1"/>
</dbReference>
<reference evidence="2 3" key="1">
    <citation type="submission" date="2017-09" db="EMBL/GenBank/DDBJ databases">
        <authorList>
            <person name="Ehlers B."/>
            <person name="Leendertz F.H."/>
        </authorList>
    </citation>
    <scope>NUCLEOTIDE SEQUENCE [LARGE SCALE GENOMIC DNA]</scope>
    <source>
        <strain evidence="2 3">DSM 18289</strain>
    </source>
</reference>
<feature type="domain" description="Thiamine phosphate synthase/TenI" evidence="1">
    <location>
        <begin position="6"/>
        <end position="186"/>
    </location>
</feature>
<dbReference type="GO" id="GO:0009228">
    <property type="term" value="P:thiamine biosynthetic process"/>
    <property type="evidence" value="ECO:0007669"/>
    <property type="project" value="UniProtKB-KW"/>
</dbReference>
<sequence length="211" mass="22984">MQSTQIYLITPKHIDLEIFPAQLSEAIAGGGIAALLIDCDAKLDTELQKIAQTLAPIAQAKDIAVVLRGDSRIAGRTKCDGLHIDGDLEAISEGVEDFSNRFMTGAEGTSKRHEAMQRGESGIDYIMFGRLDAPEEDETYAQPFEMADWWSSLFEVPAVIVSGSSMNNCEQAAKAGIEFIALRSAIWNHEQGPRLAIQKANGILAQYAIEE</sequence>
<dbReference type="Proteomes" id="UP000219439">
    <property type="component" value="Unassembled WGS sequence"/>
</dbReference>
<evidence type="ECO:0000313" key="3">
    <source>
        <dbReference type="Proteomes" id="UP000219439"/>
    </source>
</evidence>
<dbReference type="EMBL" id="OBEL01000002">
    <property type="protein sequence ID" value="SNZ18931.1"/>
    <property type="molecule type" value="Genomic_DNA"/>
</dbReference>
<name>A0A285PGC1_9HYPH</name>
<organism evidence="2 3">
    <name type="scientific">Cohaesibacter gelatinilyticus</name>
    <dbReference type="NCBI Taxonomy" id="372072"/>
    <lineage>
        <taxon>Bacteria</taxon>
        <taxon>Pseudomonadati</taxon>
        <taxon>Pseudomonadota</taxon>
        <taxon>Alphaproteobacteria</taxon>
        <taxon>Hyphomicrobiales</taxon>
        <taxon>Cohaesibacteraceae</taxon>
    </lineage>
</organism>